<dbReference type="EMBL" id="LT934116">
    <property type="protein sequence ID" value="VAH83157.1"/>
    <property type="molecule type" value="Genomic_DNA"/>
</dbReference>
<dbReference type="InterPro" id="IPR055302">
    <property type="entry name" value="F-box_dom-containing"/>
</dbReference>
<dbReference type="Proteomes" id="UP000324705">
    <property type="component" value="Chromosome 3B"/>
</dbReference>
<dbReference type="InterPro" id="IPR032675">
    <property type="entry name" value="LRR_dom_sf"/>
</dbReference>
<dbReference type="Gene3D" id="3.80.10.10">
    <property type="entry name" value="Ribonuclease Inhibitor"/>
    <property type="match status" value="1"/>
</dbReference>
<dbReference type="InterPro" id="IPR053781">
    <property type="entry name" value="F-box_AtFBL13-like"/>
</dbReference>
<reference evidence="2 3" key="1">
    <citation type="submission" date="2017-09" db="EMBL/GenBank/DDBJ databases">
        <authorList>
            <consortium name="International Durum Wheat Genome Sequencing Consortium (IDWGSC)"/>
            <person name="Milanesi L."/>
        </authorList>
    </citation>
    <scope>NUCLEOTIDE SEQUENCE [LARGE SCALE GENOMIC DNA]</scope>
    <source>
        <strain evidence="3">cv. Svevo</strain>
    </source>
</reference>
<dbReference type="OMA" id="PTKISCM"/>
<dbReference type="PANTHER" id="PTHR32141">
    <property type="match status" value="1"/>
</dbReference>
<gene>
    <name evidence="2" type="ORF">TRITD_3Bv1G227000</name>
</gene>
<sequence length="540" mass="60788">MVGGDRISDLPDDLLRRILYFAPVKEAASTSALARRWRSLWLSSGAVNLDTRSYHVPDDNLYGKRAAFVRDAHAALAARGRHYPLRKLTFHVEGHHCNIIQLFLCISDDGLKDDIVGLVLSHRAARSVEELCVDAYVGRHSYEDRRESGYYDLSLASLPSKNLRRLRISSCASLKVPAGAPVVFPRLEELRLHFCTDVPLHDLQSVVDSAPRLAVLDLHSVCLSSPQIDVPGDAATHEGSQPPAKLRCPAVTALVMSDCTWTNWTGVELDAPMLRCFKYNGNFREPLALKPQAANLTRVDMEYFSPDMYYYIENNTCACFWQCAASFSNARVLRLKTNQLEHLRPGSDTNGLQQNKVVFRDLERLELEAQHKPGRSKHTGAAMAHLLHCCPVIHQLRLNLSTSTTLEIKSYGDDGCFEQDVFAEKDQLDFDKSVNHFLRRRFKNPTMSCEVPDYIHGLTGQSFTCLQSNLRCVSLRFRRDDSNRFGVRLAKFLAENAMVLEEMHIDDGNQKIWEHINHVVGRSVAGSGLGFAVLPLETRN</sequence>
<dbReference type="SUPFAM" id="SSF52058">
    <property type="entry name" value="L domain-like"/>
    <property type="match status" value="1"/>
</dbReference>
<dbReference type="Pfam" id="PF24758">
    <property type="entry name" value="LRR_At5g56370"/>
    <property type="match status" value="1"/>
</dbReference>
<feature type="domain" description="F-box" evidence="1">
    <location>
        <begin position="4"/>
        <end position="40"/>
    </location>
</feature>
<dbReference type="CDD" id="cd22160">
    <property type="entry name" value="F-box_AtFBL13-like"/>
    <property type="match status" value="1"/>
</dbReference>
<organism evidence="2 3">
    <name type="scientific">Triticum turgidum subsp. durum</name>
    <name type="common">Durum wheat</name>
    <name type="synonym">Triticum durum</name>
    <dbReference type="NCBI Taxonomy" id="4567"/>
    <lineage>
        <taxon>Eukaryota</taxon>
        <taxon>Viridiplantae</taxon>
        <taxon>Streptophyta</taxon>
        <taxon>Embryophyta</taxon>
        <taxon>Tracheophyta</taxon>
        <taxon>Spermatophyta</taxon>
        <taxon>Magnoliopsida</taxon>
        <taxon>Liliopsida</taxon>
        <taxon>Poales</taxon>
        <taxon>Poaceae</taxon>
        <taxon>BOP clade</taxon>
        <taxon>Pooideae</taxon>
        <taxon>Triticodae</taxon>
        <taxon>Triticeae</taxon>
        <taxon>Triticinae</taxon>
        <taxon>Triticum</taxon>
    </lineage>
</organism>
<keyword evidence="3" id="KW-1185">Reference proteome</keyword>
<protein>
    <recommendedName>
        <fullName evidence="1">F-box domain-containing protein</fullName>
    </recommendedName>
</protein>
<dbReference type="Gene3D" id="1.20.1280.50">
    <property type="match status" value="1"/>
</dbReference>
<dbReference type="PANTHER" id="PTHR32141:SF26">
    <property type="entry name" value="OS08G0328600 PROTEIN"/>
    <property type="match status" value="1"/>
</dbReference>
<dbReference type="Gramene" id="TRITD3Bv1G227000.1">
    <property type="protein sequence ID" value="TRITD3Bv1G227000.1"/>
    <property type="gene ID" value="TRITD3Bv1G227000"/>
</dbReference>
<dbReference type="InterPro" id="IPR036047">
    <property type="entry name" value="F-box-like_dom_sf"/>
</dbReference>
<dbReference type="Pfam" id="PF00646">
    <property type="entry name" value="F-box"/>
    <property type="match status" value="1"/>
</dbReference>
<evidence type="ECO:0000313" key="3">
    <source>
        <dbReference type="Proteomes" id="UP000324705"/>
    </source>
</evidence>
<name>A0A9R1S838_TRITD</name>
<dbReference type="InterPro" id="IPR001810">
    <property type="entry name" value="F-box_dom"/>
</dbReference>
<dbReference type="AlphaFoldDB" id="A0A9R1S838"/>
<proteinExistence type="predicted"/>
<evidence type="ECO:0000259" key="1">
    <source>
        <dbReference type="PROSITE" id="PS50181"/>
    </source>
</evidence>
<evidence type="ECO:0000313" key="2">
    <source>
        <dbReference type="EMBL" id="VAH83157.1"/>
    </source>
</evidence>
<accession>A0A9R1S838</accession>
<dbReference type="PROSITE" id="PS50181">
    <property type="entry name" value="FBOX"/>
    <property type="match status" value="1"/>
</dbReference>
<dbReference type="SUPFAM" id="SSF81383">
    <property type="entry name" value="F-box domain"/>
    <property type="match status" value="1"/>
</dbReference>
<dbReference type="InterPro" id="IPR055411">
    <property type="entry name" value="LRR_FXL15/At3g58940/PEG3-like"/>
</dbReference>